<keyword evidence="2" id="KW-0012">Acyltransferase</keyword>
<evidence type="ECO:0000313" key="3">
    <source>
        <dbReference type="Proteomes" id="UP001596328"/>
    </source>
</evidence>
<dbReference type="Pfam" id="PF00583">
    <property type="entry name" value="Acetyltransf_1"/>
    <property type="match status" value="1"/>
</dbReference>
<keyword evidence="3" id="KW-1185">Reference proteome</keyword>
<dbReference type="PROSITE" id="PS51186">
    <property type="entry name" value="GNAT"/>
    <property type="match status" value="1"/>
</dbReference>
<keyword evidence="2" id="KW-0808">Transferase</keyword>
<evidence type="ECO:0000313" key="2">
    <source>
        <dbReference type="EMBL" id="MFC6724994.1"/>
    </source>
</evidence>
<gene>
    <name evidence="2" type="ORF">ACFQE1_11560</name>
</gene>
<dbReference type="InterPro" id="IPR000182">
    <property type="entry name" value="GNAT_dom"/>
</dbReference>
<comment type="caution">
    <text evidence="2">The sequence shown here is derived from an EMBL/GenBank/DDBJ whole genome shotgun (WGS) entry which is preliminary data.</text>
</comment>
<accession>A0ABD5RZY8</accession>
<dbReference type="AlphaFoldDB" id="A0ABD5RZY8"/>
<evidence type="ECO:0000259" key="1">
    <source>
        <dbReference type="PROSITE" id="PS51186"/>
    </source>
</evidence>
<dbReference type="Gene3D" id="3.40.630.30">
    <property type="match status" value="1"/>
</dbReference>
<proteinExistence type="predicted"/>
<dbReference type="EMBL" id="JBHSWU010000350">
    <property type="protein sequence ID" value="MFC6724994.1"/>
    <property type="molecule type" value="Genomic_DNA"/>
</dbReference>
<feature type="non-terminal residue" evidence="2">
    <location>
        <position position="1"/>
    </location>
</feature>
<dbReference type="EC" id="2.3.1.-" evidence="2"/>
<dbReference type="SUPFAM" id="SSF55729">
    <property type="entry name" value="Acyl-CoA N-acyltransferases (Nat)"/>
    <property type="match status" value="1"/>
</dbReference>
<reference evidence="2 3" key="1">
    <citation type="journal article" date="2019" name="Int. J. Syst. Evol. Microbiol.">
        <title>The Global Catalogue of Microorganisms (GCM) 10K type strain sequencing project: providing services to taxonomists for standard genome sequencing and annotation.</title>
        <authorList>
            <consortium name="The Broad Institute Genomics Platform"/>
            <consortium name="The Broad Institute Genome Sequencing Center for Infectious Disease"/>
            <person name="Wu L."/>
            <person name="Ma J."/>
        </authorList>
    </citation>
    <scope>NUCLEOTIDE SEQUENCE [LARGE SCALE GENOMIC DNA]</scope>
    <source>
        <strain evidence="2 3">NBRC 111368</strain>
    </source>
</reference>
<name>A0ABD5RZY8_9EURY</name>
<feature type="domain" description="N-acetyltransferase" evidence="1">
    <location>
        <begin position="1"/>
        <end position="60"/>
    </location>
</feature>
<dbReference type="GO" id="GO:0016746">
    <property type="term" value="F:acyltransferase activity"/>
    <property type="evidence" value="ECO:0007669"/>
    <property type="project" value="UniProtKB-KW"/>
</dbReference>
<dbReference type="InterPro" id="IPR016181">
    <property type="entry name" value="Acyl_CoA_acyltransferase"/>
</dbReference>
<protein>
    <submittedName>
        <fullName evidence="2">GNAT family N-acetyltransferase</fullName>
        <ecNumber evidence="2">2.3.1.-</ecNumber>
    </submittedName>
</protein>
<dbReference type="Proteomes" id="UP001596328">
    <property type="component" value="Unassembled WGS sequence"/>
</dbReference>
<sequence length="60" mass="6359">ATALLDALFDALPAGSTVTIAVRPDNEAALALYERYGFEVAERREGYFASGPGLVLSRDA</sequence>
<organism evidence="2 3">
    <name type="scientific">Halobium palmae</name>
    <dbReference type="NCBI Taxonomy" id="1776492"/>
    <lineage>
        <taxon>Archaea</taxon>
        <taxon>Methanobacteriati</taxon>
        <taxon>Methanobacteriota</taxon>
        <taxon>Stenosarchaea group</taxon>
        <taxon>Halobacteria</taxon>
        <taxon>Halobacteriales</taxon>
        <taxon>Haloferacaceae</taxon>
        <taxon>Halobium</taxon>
    </lineage>
</organism>